<evidence type="ECO:0000256" key="8">
    <source>
        <dbReference type="PROSITE-ProRule" id="PRU00042"/>
    </source>
</evidence>
<evidence type="ECO:0000256" key="5">
    <source>
        <dbReference type="ARBA" id="ARBA00023015"/>
    </source>
</evidence>
<keyword evidence="2" id="KW-0479">Metal-binding</keyword>
<accession>A0AAV1VWR9</accession>
<dbReference type="GO" id="GO:0008270">
    <property type="term" value="F:zinc ion binding"/>
    <property type="evidence" value="ECO:0007669"/>
    <property type="project" value="UniProtKB-KW"/>
</dbReference>
<sequence>MEEPEYMIWMKRKQILKSHIQAPIVIGACNNNNTNSWEERAFAEDAKRILGGCIWPPRSYSCNFCKRDFRSAQALGGHMNVHRRDRARLRQGLSPYHQNKEALHHFHHCQKIHPKLLSNSQSSSVNAREETFNDLGCIDYVETSLSMGFNSVFGQKSSPNGSCDEEATSYKRPKISIPSMPFFIKPCSKDRSLALKSAEEFVLVLKPGMEDLDLELRLGESQKKL</sequence>
<dbReference type="SUPFAM" id="SSF57667">
    <property type="entry name" value="beta-beta-alpha zinc fingers"/>
    <property type="match status" value="1"/>
</dbReference>
<proteinExistence type="predicted"/>
<evidence type="ECO:0000256" key="1">
    <source>
        <dbReference type="ARBA" id="ARBA00004123"/>
    </source>
</evidence>
<evidence type="ECO:0000256" key="2">
    <source>
        <dbReference type="ARBA" id="ARBA00022723"/>
    </source>
</evidence>
<evidence type="ECO:0000256" key="6">
    <source>
        <dbReference type="ARBA" id="ARBA00023163"/>
    </source>
</evidence>
<dbReference type="Proteomes" id="UP001497480">
    <property type="component" value="Unassembled WGS sequence"/>
</dbReference>
<dbReference type="InterPro" id="IPR013087">
    <property type="entry name" value="Znf_C2H2_type"/>
</dbReference>
<gene>
    <name evidence="10" type="ORF">LLUT_LOCUS2519</name>
</gene>
<keyword evidence="11" id="KW-1185">Reference proteome</keyword>
<evidence type="ECO:0000259" key="9">
    <source>
        <dbReference type="PROSITE" id="PS50157"/>
    </source>
</evidence>
<evidence type="ECO:0000256" key="3">
    <source>
        <dbReference type="ARBA" id="ARBA00022771"/>
    </source>
</evidence>
<dbReference type="PANTHER" id="PTHR45801">
    <property type="entry name" value="OS07G0101800 PROTEIN"/>
    <property type="match status" value="1"/>
</dbReference>
<comment type="caution">
    <text evidence="10">The sequence shown here is derived from an EMBL/GenBank/DDBJ whole genome shotgun (WGS) entry which is preliminary data.</text>
</comment>
<dbReference type="PANTHER" id="PTHR45801:SF119">
    <property type="entry name" value="ZINC FINGER PROTEIN 10-LIKE"/>
    <property type="match status" value="1"/>
</dbReference>
<evidence type="ECO:0000313" key="10">
    <source>
        <dbReference type="EMBL" id="CAL0301459.1"/>
    </source>
</evidence>
<keyword evidence="6" id="KW-0804">Transcription</keyword>
<keyword evidence="3 8" id="KW-0863">Zinc-finger</keyword>
<evidence type="ECO:0000256" key="4">
    <source>
        <dbReference type="ARBA" id="ARBA00022833"/>
    </source>
</evidence>
<keyword evidence="7" id="KW-0539">Nucleus</keyword>
<dbReference type="PROSITE" id="PS50157">
    <property type="entry name" value="ZINC_FINGER_C2H2_2"/>
    <property type="match status" value="1"/>
</dbReference>
<dbReference type="Gene3D" id="3.30.160.60">
    <property type="entry name" value="Classic Zinc Finger"/>
    <property type="match status" value="1"/>
</dbReference>
<dbReference type="EMBL" id="CAXHTB010000002">
    <property type="protein sequence ID" value="CAL0301459.1"/>
    <property type="molecule type" value="Genomic_DNA"/>
</dbReference>
<organism evidence="10 11">
    <name type="scientific">Lupinus luteus</name>
    <name type="common">European yellow lupine</name>
    <dbReference type="NCBI Taxonomy" id="3873"/>
    <lineage>
        <taxon>Eukaryota</taxon>
        <taxon>Viridiplantae</taxon>
        <taxon>Streptophyta</taxon>
        <taxon>Embryophyta</taxon>
        <taxon>Tracheophyta</taxon>
        <taxon>Spermatophyta</taxon>
        <taxon>Magnoliopsida</taxon>
        <taxon>eudicotyledons</taxon>
        <taxon>Gunneridae</taxon>
        <taxon>Pentapetalae</taxon>
        <taxon>rosids</taxon>
        <taxon>fabids</taxon>
        <taxon>Fabales</taxon>
        <taxon>Fabaceae</taxon>
        <taxon>Papilionoideae</taxon>
        <taxon>50 kb inversion clade</taxon>
        <taxon>genistoids sensu lato</taxon>
        <taxon>core genistoids</taxon>
        <taxon>Genisteae</taxon>
        <taxon>Lupinus</taxon>
    </lineage>
</organism>
<protein>
    <recommendedName>
        <fullName evidence="9">C2H2-type domain-containing protein</fullName>
    </recommendedName>
</protein>
<keyword evidence="4" id="KW-0862">Zinc</keyword>
<feature type="domain" description="C2H2-type" evidence="9">
    <location>
        <begin position="60"/>
        <end position="87"/>
    </location>
</feature>
<dbReference type="AlphaFoldDB" id="A0AAV1VWR9"/>
<evidence type="ECO:0000313" key="11">
    <source>
        <dbReference type="Proteomes" id="UP001497480"/>
    </source>
</evidence>
<dbReference type="InterPro" id="IPR036236">
    <property type="entry name" value="Znf_C2H2_sf"/>
</dbReference>
<keyword evidence="5" id="KW-0805">Transcription regulation</keyword>
<comment type="subcellular location">
    <subcellularLocation>
        <location evidence="1">Nucleus</location>
    </subcellularLocation>
</comment>
<dbReference type="InterPro" id="IPR052426">
    <property type="entry name" value="Plant_dev_regulator"/>
</dbReference>
<evidence type="ECO:0000256" key="7">
    <source>
        <dbReference type="ARBA" id="ARBA00023242"/>
    </source>
</evidence>
<dbReference type="Pfam" id="PF13912">
    <property type="entry name" value="zf-C2H2_6"/>
    <property type="match status" value="1"/>
</dbReference>
<dbReference type="PROSITE" id="PS00028">
    <property type="entry name" value="ZINC_FINGER_C2H2_1"/>
    <property type="match status" value="1"/>
</dbReference>
<reference evidence="10 11" key="1">
    <citation type="submission" date="2024-03" db="EMBL/GenBank/DDBJ databases">
        <authorList>
            <person name="Martinez-Hernandez J."/>
        </authorList>
    </citation>
    <scope>NUCLEOTIDE SEQUENCE [LARGE SCALE GENOMIC DNA]</scope>
</reference>
<dbReference type="GO" id="GO:0005634">
    <property type="term" value="C:nucleus"/>
    <property type="evidence" value="ECO:0007669"/>
    <property type="project" value="UniProtKB-SubCell"/>
</dbReference>
<name>A0AAV1VWR9_LUPLU</name>